<dbReference type="AlphaFoldDB" id="A0AA88H0D0"/>
<proteinExistence type="predicted"/>
<accession>A0AA88H0D0</accession>
<comment type="caution">
    <text evidence="1">The sequence shown here is derived from an EMBL/GenBank/DDBJ whole genome shotgun (WGS) entry which is preliminary data.</text>
</comment>
<reference evidence="1" key="1">
    <citation type="submission" date="2023-07" db="EMBL/GenBank/DDBJ databases">
        <title>Chromosome-level genome assembly of Artemia franciscana.</title>
        <authorList>
            <person name="Jo E."/>
        </authorList>
    </citation>
    <scope>NUCLEOTIDE SEQUENCE</scope>
    <source>
        <tissue evidence="1">Whole body</tissue>
    </source>
</reference>
<protein>
    <submittedName>
        <fullName evidence="1">Uncharacterized protein</fullName>
    </submittedName>
</protein>
<evidence type="ECO:0000313" key="1">
    <source>
        <dbReference type="EMBL" id="KAK2701288.1"/>
    </source>
</evidence>
<dbReference type="Gene3D" id="3.40.50.720">
    <property type="entry name" value="NAD(P)-binding Rossmann-like Domain"/>
    <property type="match status" value="1"/>
</dbReference>
<dbReference type="EMBL" id="JAVRJZ010006216">
    <property type="protein sequence ID" value="KAK2701288.1"/>
    <property type="molecule type" value="Genomic_DNA"/>
</dbReference>
<dbReference type="Proteomes" id="UP001187531">
    <property type="component" value="Unassembled WGS sequence"/>
</dbReference>
<keyword evidence="2" id="KW-1185">Reference proteome</keyword>
<dbReference type="InterPro" id="IPR035985">
    <property type="entry name" value="Ubiquitin-activating_enz"/>
</dbReference>
<dbReference type="SUPFAM" id="SSF69572">
    <property type="entry name" value="Activating enzymes of the ubiquitin-like proteins"/>
    <property type="match status" value="1"/>
</dbReference>
<gene>
    <name evidence="1" type="ORF">QYM36_020054</name>
</gene>
<sequence length="252" mass="28897">MGLPRILPFRVNELMIVNQKKDSVAEFLQAVNIIQRLNPRVKVNAAENGLSTLSDDVIAEYSFIVGTNCRREEIQRLRDIADTKQKCLFIGANFGVFGFFCEANFTKDPENFFEVKEGRHLPFLSIEGGLSNARNKDIGDGFMLSQIVMEFRDKFDRLPEKDKRDEDRKNLFEIREKIRQLSKIEKVSDDMLDSVYGDEKSVGEWVGRRLSEQIVKVITRDEKTIDNFSFCKSFAGPYSTTGKTTAQQLEAE</sequence>
<dbReference type="GO" id="GO:0008641">
    <property type="term" value="F:ubiquitin-like modifier activating enzyme activity"/>
    <property type="evidence" value="ECO:0007669"/>
    <property type="project" value="InterPro"/>
</dbReference>
<name>A0AA88H0D0_ARTSF</name>
<evidence type="ECO:0000313" key="2">
    <source>
        <dbReference type="Proteomes" id="UP001187531"/>
    </source>
</evidence>
<organism evidence="1 2">
    <name type="scientific">Artemia franciscana</name>
    <name type="common">Brine shrimp</name>
    <name type="synonym">Artemia sanfranciscana</name>
    <dbReference type="NCBI Taxonomy" id="6661"/>
    <lineage>
        <taxon>Eukaryota</taxon>
        <taxon>Metazoa</taxon>
        <taxon>Ecdysozoa</taxon>
        <taxon>Arthropoda</taxon>
        <taxon>Crustacea</taxon>
        <taxon>Branchiopoda</taxon>
        <taxon>Anostraca</taxon>
        <taxon>Artemiidae</taxon>
        <taxon>Artemia</taxon>
    </lineage>
</organism>